<dbReference type="Proteomes" id="UP001174136">
    <property type="component" value="Unassembled WGS sequence"/>
</dbReference>
<protein>
    <submittedName>
        <fullName evidence="1">Uncharacterized protein</fullName>
    </submittedName>
</protein>
<dbReference type="Gene3D" id="2.60.40.10">
    <property type="entry name" value="Immunoglobulins"/>
    <property type="match status" value="1"/>
</dbReference>
<comment type="caution">
    <text evidence="1">The sequence shown here is derived from an EMBL/GenBank/DDBJ whole genome shotgun (WGS) entry which is preliminary data.</text>
</comment>
<sequence>MSQLKLGFLRGFKSPLSSTLQDSELSLNTPETVATMNPLSLLNQQSDCDSDTIASVTPGSSVTLTVKPTQQFTEIVMEIYVWYQQKPGEAPKPIVKLQTNLYHQHQLGLVAVEAALTSL</sequence>
<dbReference type="InterPro" id="IPR013783">
    <property type="entry name" value="Ig-like_fold"/>
</dbReference>
<dbReference type="InterPro" id="IPR036179">
    <property type="entry name" value="Ig-like_dom_sf"/>
</dbReference>
<evidence type="ECO:0000313" key="2">
    <source>
        <dbReference type="Proteomes" id="UP001174136"/>
    </source>
</evidence>
<name>A0AA47MG04_MERPO</name>
<dbReference type="AlphaFoldDB" id="A0AA47MG04"/>
<keyword evidence="2" id="KW-1185">Reference proteome</keyword>
<reference evidence="1" key="1">
    <citation type="journal article" date="2023" name="Front. Mar. Sci.">
        <title>A new Merluccius polli reference genome to investigate the effects of global change in West African waters.</title>
        <authorList>
            <person name="Mateo J.L."/>
            <person name="Blanco-Fernandez C."/>
            <person name="Garcia-Vazquez E."/>
            <person name="Machado-Schiaffino G."/>
        </authorList>
    </citation>
    <scope>NUCLEOTIDE SEQUENCE</scope>
    <source>
        <strain evidence="1">C29</strain>
        <tissue evidence="1">Fin</tissue>
    </source>
</reference>
<gene>
    <name evidence="1" type="ORF">N1851_023890</name>
</gene>
<proteinExistence type="predicted"/>
<accession>A0AA47MG04</accession>
<dbReference type="SUPFAM" id="SSF48726">
    <property type="entry name" value="Immunoglobulin"/>
    <property type="match status" value="1"/>
</dbReference>
<organism evidence="1 2">
    <name type="scientific">Merluccius polli</name>
    <name type="common">Benguela hake</name>
    <name type="synonym">Merluccius cadenati</name>
    <dbReference type="NCBI Taxonomy" id="89951"/>
    <lineage>
        <taxon>Eukaryota</taxon>
        <taxon>Metazoa</taxon>
        <taxon>Chordata</taxon>
        <taxon>Craniata</taxon>
        <taxon>Vertebrata</taxon>
        <taxon>Euteleostomi</taxon>
        <taxon>Actinopterygii</taxon>
        <taxon>Neopterygii</taxon>
        <taxon>Teleostei</taxon>
        <taxon>Neoteleostei</taxon>
        <taxon>Acanthomorphata</taxon>
        <taxon>Zeiogadaria</taxon>
        <taxon>Gadariae</taxon>
        <taxon>Gadiformes</taxon>
        <taxon>Gadoidei</taxon>
        <taxon>Merlucciidae</taxon>
        <taxon>Merluccius</taxon>
    </lineage>
</organism>
<evidence type="ECO:0000313" key="1">
    <source>
        <dbReference type="EMBL" id="KAK0139399.1"/>
    </source>
</evidence>
<dbReference type="EMBL" id="JAOPHQ010004394">
    <property type="protein sequence ID" value="KAK0139399.1"/>
    <property type="molecule type" value="Genomic_DNA"/>
</dbReference>